<dbReference type="KEGG" id="cyj:Cyan7822_0718"/>
<dbReference type="Proteomes" id="UP000008206">
    <property type="component" value="Chromosome"/>
</dbReference>
<gene>
    <name evidence="1" type="ordered locus">Cyan7822_0718</name>
</gene>
<reference evidence="2" key="1">
    <citation type="journal article" date="2011" name="MBio">
        <title>Novel metabolic attributes of the genus Cyanothece, comprising a group of unicellular nitrogen-fixing Cyanobacteria.</title>
        <authorList>
            <person name="Bandyopadhyay A."/>
            <person name="Elvitigala T."/>
            <person name="Welsh E."/>
            <person name="Stockel J."/>
            <person name="Liberton M."/>
            <person name="Min H."/>
            <person name="Sherman L.A."/>
            <person name="Pakrasi H.B."/>
        </authorList>
    </citation>
    <scope>NUCLEOTIDE SEQUENCE [LARGE SCALE GENOMIC DNA]</scope>
    <source>
        <strain evidence="2">PCC 7822</strain>
    </source>
</reference>
<name>E0UAK8_GLOV7</name>
<sequence length="48" mass="5763">MININLYLNKLKQKLMLVEYLLFQVQEILYITLLVQDRVLITQLLAEL</sequence>
<keyword evidence="2" id="KW-1185">Reference proteome</keyword>
<organism evidence="1 2">
    <name type="scientific">Gloeothece verrucosa (strain PCC 7822)</name>
    <name type="common">Cyanothece sp. (strain PCC 7822)</name>
    <dbReference type="NCBI Taxonomy" id="497965"/>
    <lineage>
        <taxon>Bacteria</taxon>
        <taxon>Bacillati</taxon>
        <taxon>Cyanobacteriota</taxon>
        <taxon>Cyanophyceae</taxon>
        <taxon>Oscillatoriophycideae</taxon>
        <taxon>Chroococcales</taxon>
        <taxon>Aphanothecaceae</taxon>
        <taxon>Gloeothece</taxon>
        <taxon>Gloeothece verrucosa</taxon>
    </lineage>
</organism>
<protein>
    <submittedName>
        <fullName evidence="1">Uncharacterized protein</fullName>
    </submittedName>
</protein>
<dbReference type="HOGENOM" id="CLU_3151905_0_0_3"/>
<dbReference type="AlphaFoldDB" id="E0UAK8"/>
<proteinExistence type="predicted"/>
<dbReference type="EMBL" id="CP002198">
    <property type="protein sequence ID" value="ADN12749.1"/>
    <property type="molecule type" value="Genomic_DNA"/>
</dbReference>
<accession>E0UAK8</accession>
<dbReference type="STRING" id="497965.Cyan7822_0718"/>
<evidence type="ECO:0000313" key="2">
    <source>
        <dbReference type="Proteomes" id="UP000008206"/>
    </source>
</evidence>
<evidence type="ECO:0000313" key="1">
    <source>
        <dbReference type="EMBL" id="ADN12749.1"/>
    </source>
</evidence>